<dbReference type="AlphaFoldDB" id="A0AAD4RA48"/>
<organism evidence="6 7">
    <name type="scientific">Ditylenchus destructor</name>
    <dbReference type="NCBI Taxonomy" id="166010"/>
    <lineage>
        <taxon>Eukaryota</taxon>
        <taxon>Metazoa</taxon>
        <taxon>Ecdysozoa</taxon>
        <taxon>Nematoda</taxon>
        <taxon>Chromadorea</taxon>
        <taxon>Rhabditida</taxon>
        <taxon>Tylenchina</taxon>
        <taxon>Tylenchomorpha</taxon>
        <taxon>Sphaerularioidea</taxon>
        <taxon>Anguinidae</taxon>
        <taxon>Anguininae</taxon>
        <taxon>Ditylenchus</taxon>
    </lineage>
</organism>
<comment type="subcellular location">
    <subcellularLocation>
        <location evidence="1">Nucleus</location>
    </subcellularLocation>
</comment>
<protein>
    <submittedName>
        <fullName evidence="6">Protein downstream neighbor of Son</fullName>
    </submittedName>
</protein>
<accession>A0AAD4RA48</accession>
<evidence type="ECO:0000313" key="6">
    <source>
        <dbReference type="EMBL" id="KAI1720222.1"/>
    </source>
</evidence>
<evidence type="ECO:0000256" key="5">
    <source>
        <dbReference type="SAM" id="MobiDB-lite"/>
    </source>
</evidence>
<dbReference type="Proteomes" id="UP001201812">
    <property type="component" value="Unassembled WGS sequence"/>
</dbReference>
<comment type="caution">
    <text evidence="6">The sequence shown here is derived from an EMBL/GenBank/DDBJ whole genome shotgun (WGS) entry which is preliminary data.</text>
</comment>
<gene>
    <name evidence="6" type="ORF">DdX_05602</name>
</gene>
<evidence type="ECO:0000256" key="3">
    <source>
        <dbReference type="ARBA" id="ARBA00023242"/>
    </source>
</evidence>
<comment type="similarity">
    <text evidence="4">Belongs to the DONSON family.</text>
</comment>
<dbReference type="PANTHER" id="PTHR12972:SF0">
    <property type="entry name" value="PROTEIN DOWNSTREAM NEIGHBOR OF SON"/>
    <property type="match status" value="1"/>
</dbReference>
<evidence type="ECO:0000256" key="2">
    <source>
        <dbReference type="ARBA" id="ARBA00022473"/>
    </source>
</evidence>
<dbReference type="GO" id="GO:0033260">
    <property type="term" value="P:nuclear DNA replication"/>
    <property type="evidence" value="ECO:0007669"/>
    <property type="project" value="TreeGrafter"/>
</dbReference>
<evidence type="ECO:0000313" key="7">
    <source>
        <dbReference type="Proteomes" id="UP001201812"/>
    </source>
</evidence>
<dbReference type="GO" id="GO:0005634">
    <property type="term" value="C:nucleus"/>
    <property type="evidence" value="ECO:0007669"/>
    <property type="project" value="UniProtKB-SubCell"/>
</dbReference>
<dbReference type="EMBL" id="JAKKPZ010000006">
    <property type="protein sequence ID" value="KAI1720222.1"/>
    <property type="molecule type" value="Genomic_DNA"/>
</dbReference>
<dbReference type="InterPro" id="IPR024861">
    <property type="entry name" value="Donson"/>
</dbReference>
<keyword evidence="2" id="KW-0217">Developmental protein</keyword>
<keyword evidence="3" id="KW-0539">Nucleus</keyword>
<proteinExistence type="inferred from homology"/>
<sequence>MTKMPLKKNSPAWEKPRDIMKRHLIKRKSSKCLLYSNSSQNGSCSPIPQSPCPVLDGSTQSSEPTNPFKNIVVINWNNNNENRQTAKTSLSQSENGNPFDWDDSTARTSFETVSFMRKSYSQTTTGSFEDKFSQSINDSYPVDFSQLSSLCSSAPDLNTSKEKRSSTEIPKDLRLGTKIRVVSQKPFPWMSNTTTTGSHAITIPEDDIDAAMRISMDNDPSISYASMAPRTPLAVLQAGATYFQFPNICSMPLFPRLDGTYKTSRQTKMIKLQDLGNKCLETLVSEWSQSFDRLYNLWKKNRRHTFYLCSHLFTALFTKIPVRKENLQYTGETSDDTERRLRIVITPTSLGLRQLLREEGIEFSLPLRADTTFVNLTQEDCPKDFLAMKQDVTVDLDHDEWLKEIGISPRTTLKFSRSISAIEDLKSKKRLYSSSQPDDKQNPAVVEPEDSSRSAISIQGIKNIAKFYNLLQNTKVAVSKIGPYAGLPPTLLASAPFYKSVSRELNVSDYMLIFLSLIFEMVSQVTKKDGEVKYILELDNGPILPCVPKTLVEFVKALANPDNKLSVQVNGRSSYSGFNEGVDSQDFASVSEFEVDLLSDTFSW</sequence>
<dbReference type="PANTHER" id="PTHR12972">
    <property type="entry name" value="DOWNSTREAM NEIGHBOR OF SON"/>
    <property type="match status" value="1"/>
</dbReference>
<evidence type="ECO:0000256" key="4">
    <source>
        <dbReference type="ARBA" id="ARBA00025806"/>
    </source>
</evidence>
<reference evidence="6" key="1">
    <citation type="submission" date="2022-01" db="EMBL/GenBank/DDBJ databases">
        <title>Genome Sequence Resource for Two Populations of Ditylenchus destructor, the Migratory Endoparasitic Phytonematode.</title>
        <authorList>
            <person name="Zhang H."/>
            <person name="Lin R."/>
            <person name="Xie B."/>
        </authorList>
    </citation>
    <scope>NUCLEOTIDE SEQUENCE</scope>
    <source>
        <strain evidence="6">BazhouSP</strain>
    </source>
</reference>
<name>A0AAD4RA48_9BILA</name>
<feature type="region of interest" description="Disordered" evidence="5">
    <location>
        <begin position="431"/>
        <end position="451"/>
    </location>
</feature>
<evidence type="ECO:0000256" key="1">
    <source>
        <dbReference type="ARBA" id="ARBA00004123"/>
    </source>
</evidence>
<keyword evidence="7" id="KW-1185">Reference proteome</keyword>